<reference evidence="3 4" key="1">
    <citation type="submission" date="2020-01" db="EMBL/GenBank/DDBJ databases">
        <title>Genomes assembled from Gulf of Kutch pelagic sediment metagenomes.</title>
        <authorList>
            <person name="Chandrashekar M."/>
            <person name="Mahajan M.S."/>
            <person name="Dave K.J."/>
            <person name="Vatsa P."/>
            <person name="Nathani N.M."/>
        </authorList>
    </citation>
    <scope>NUCLEOTIDE SEQUENCE [LARGE SCALE GENOMIC DNA]</scope>
    <source>
        <strain evidence="3">KS3-K002</strain>
    </source>
</reference>
<dbReference type="PROSITE" id="PS51724">
    <property type="entry name" value="SPOR"/>
    <property type="match status" value="1"/>
</dbReference>
<dbReference type="Gene3D" id="2.130.10.10">
    <property type="entry name" value="YVTN repeat-like/Quinoprotein amine dehydrogenase"/>
    <property type="match status" value="1"/>
</dbReference>
<dbReference type="Pfam" id="PF05036">
    <property type="entry name" value="SPOR"/>
    <property type="match status" value="1"/>
</dbReference>
<feature type="compositionally biased region" description="Acidic residues" evidence="1">
    <location>
        <begin position="398"/>
        <end position="416"/>
    </location>
</feature>
<feature type="domain" description="SPOR" evidence="2">
    <location>
        <begin position="415"/>
        <end position="495"/>
    </location>
</feature>
<dbReference type="GO" id="GO:0042834">
    <property type="term" value="F:peptidoglycan binding"/>
    <property type="evidence" value="ECO:0007669"/>
    <property type="project" value="InterPro"/>
</dbReference>
<sequence length="513" mass="55070">MYTSKRTATAVLLALALASQGGCRGGERTQLAASPLAGTAWLGSAEGWGLLGLPEDGGPVTYRRAGTLESPTWAPPELERITGAWQGEKAIWVQLTESRIARYDYATRHLLTWEDVPATELAVALEGRRELIIAPDGKALWVVGASEPWRLRLGGSLVSLRDAGDGRAVAVVKGEAGTEIVTVGTEPDSVLARRAVESIRDLAITAWGTRLYYLTADETDSVVHALTLPGLQDAEDVRLPAPGYAIAFTPSGHRLYAATGDTIRVFDRLRNRELPSVALPAPAVDLRFAITGATLLARLVGVQDSLAVLQVGVDSLLGVVPGAWGPDLPAVIPGGRLIARLGPELVLYDARDLSELARAEVGVDRRWFAVQWQPPRPRQEPAHRRRAAIAERVVSSEEPGDEGAMAEEGEEGEEEGAPPGFYAVVSAARERTGVDNLVTWLRSVGYAGRVDRHVDPMGVTWYRAMVGPYDEREEAEEAARSLGARYGYKPWILTVDGPGEDESGGGDSGELEN</sequence>
<comment type="caution">
    <text evidence="3">The sequence shown here is derived from an EMBL/GenBank/DDBJ whole genome shotgun (WGS) entry which is preliminary data.</text>
</comment>
<dbReference type="SUPFAM" id="SSF50974">
    <property type="entry name" value="Nitrous oxide reductase, N-terminal domain"/>
    <property type="match status" value="1"/>
</dbReference>
<proteinExistence type="predicted"/>
<evidence type="ECO:0000313" key="4">
    <source>
        <dbReference type="Proteomes" id="UP000702544"/>
    </source>
</evidence>
<dbReference type="EMBL" id="JAACAK010000051">
    <property type="protein sequence ID" value="NIR74992.1"/>
    <property type="molecule type" value="Genomic_DNA"/>
</dbReference>
<evidence type="ECO:0000313" key="3">
    <source>
        <dbReference type="EMBL" id="NIR74992.1"/>
    </source>
</evidence>
<organism evidence="3 4">
    <name type="scientific">Candidatus Kutchimonas denitrificans</name>
    <dbReference type="NCBI Taxonomy" id="3056748"/>
    <lineage>
        <taxon>Bacteria</taxon>
        <taxon>Pseudomonadati</taxon>
        <taxon>Gemmatimonadota</taxon>
        <taxon>Gemmatimonadia</taxon>
        <taxon>Candidatus Palauibacterales</taxon>
        <taxon>Candidatus Palauibacteraceae</taxon>
        <taxon>Candidatus Kutchimonas</taxon>
    </lineage>
</organism>
<protein>
    <recommendedName>
        <fullName evidence="2">SPOR domain-containing protein</fullName>
    </recommendedName>
</protein>
<dbReference type="SUPFAM" id="SSF110997">
    <property type="entry name" value="Sporulation related repeat"/>
    <property type="match status" value="1"/>
</dbReference>
<evidence type="ECO:0000259" key="2">
    <source>
        <dbReference type="PROSITE" id="PS51724"/>
    </source>
</evidence>
<dbReference type="Gene3D" id="3.30.70.1070">
    <property type="entry name" value="Sporulation related repeat"/>
    <property type="match status" value="1"/>
</dbReference>
<feature type="region of interest" description="Disordered" evidence="1">
    <location>
        <begin position="377"/>
        <end position="418"/>
    </location>
</feature>
<name>A0AAE4Z9H9_9BACT</name>
<dbReference type="AlphaFoldDB" id="A0AAE4Z9H9"/>
<accession>A0AAE4Z9H9</accession>
<dbReference type="InterPro" id="IPR015943">
    <property type="entry name" value="WD40/YVTN_repeat-like_dom_sf"/>
</dbReference>
<evidence type="ECO:0000256" key="1">
    <source>
        <dbReference type="SAM" id="MobiDB-lite"/>
    </source>
</evidence>
<dbReference type="InterPro" id="IPR007730">
    <property type="entry name" value="SPOR-like_dom"/>
</dbReference>
<gene>
    <name evidence="3" type="ORF">GWO12_07740</name>
</gene>
<dbReference type="InterPro" id="IPR036680">
    <property type="entry name" value="SPOR-like_sf"/>
</dbReference>
<dbReference type="InterPro" id="IPR011045">
    <property type="entry name" value="N2O_reductase_N"/>
</dbReference>
<dbReference type="Proteomes" id="UP000702544">
    <property type="component" value="Unassembled WGS sequence"/>
</dbReference>